<sequence>MNKQPVFPDEPQIPILPNMLTAGNLLCGFFAILIIFEGMGFTPGSSEAFACFQKATYLIFAACIFDLLDGRVARMCGSDGPFGREFDSIADVVSFGIAPAMLLSKAVLFGLPQPWTWMGWGVAVLYLLCAALRLARFNCMAAAPRKENQSSDFIGLPVPMAAGAVVSTMYLVVYTYETDRILNTGWQIVMALAMAGVSILMMSRVIYPSFKHITFKKKTTATAIVGAVIAICALVAFPWVMPAVLFCLYLLYGLLMRPWLTRRWQARIEAMDDEDEES</sequence>
<evidence type="ECO:0000256" key="9">
    <source>
        <dbReference type="ARBA" id="ARBA00022989"/>
    </source>
</evidence>
<evidence type="ECO:0000256" key="14">
    <source>
        <dbReference type="ARBA" id="ARBA00032361"/>
    </source>
</evidence>
<evidence type="ECO:0000256" key="15">
    <source>
        <dbReference type="RuleBase" id="RU003750"/>
    </source>
</evidence>
<evidence type="ECO:0000256" key="3">
    <source>
        <dbReference type="ARBA" id="ARBA00010441"/>
    </source>
</evidence>
<dbReference type="PATRIC" id="fig|1679444.3.peg.1987"/>
<dbReference type="InterPro" id="IPR000462">
    <property type="entry name" value="CDP-OH_P_trans"/>
</dbReference>
<keyword evidence="12" id="KW-0594">Phospholipid biosynthesis</keyword>
<dbReference type="InterPro" id="IPR004533">
    <property type="entry name" value="CDP-diaglyc--ser_O-PTrfase"/>
</dbReference>
<comment type="similarity">
    <text evidence="3 15">Belongs to the CDP-alcohol phosphatidyltransferase class-I family.</text>
</comment>
<dbReference type="Pfam" id="PF01066">
    <property type="entry name" value="CDP-OH_P_transf"/>
    <property type="match status" value="1"/>
</dbReference>
<keyword evidence="18" id="KW-1185">Reference proteome</keyword>
<gene>
    <name evidence="17" type="ORF">PYTT_0968</name>
</gene>
<dbReference type="AlphaFoldDB" id="A0A1C7PDX9"/>
<keyword evidence="8 16" id="KW-0812">Transmembrane</keyword>
<keyword evidence="13" id="KW-1208">Phospholipid metabolism</keyword>
<dbReference type="PROSITE" id="PS00379">
    <property type="entry name" value="CDP_ALCOHOL_P_TRANSF"/>
    <property type="match status" value="1"/>
</dbReference>
<evidence type="ECO:0000313" key="17">
    <source>
        <dbReference type="EMBL" id="SEH81801.1"/>
    </source>
</evidence>
<evidence type="ECO:0000256" key="6">
    <source>
        <dbReference type="ARBA" id="ARBA00022516"/>
    </source>
</evidence>
<keyword evidence="7 15" id="KW-0808">Transferase</keyword>
<dbReference type="EC" id="2.7.8.8" evidence="4"/>
<dbReference type="InterPro" id="IPR043130">
    <property type="entry name" value="CDP-OH_PTrfase_TM_dom"/>
</dbReference>
<keyword evidence="6" id="KW-0444">Lipid biosynthesis</keyword>
<evidence type="ECO:0000256" key="4">
    <source>
        <dbReference type="ARBA" id="ARBA00013174"/>
    </source>
</evidence>
<feature type="transmembrane region" description="Helical" evidence="16">
    <location>
        <begin position="243"/>
        <end position="260"/>
    </location>
</feature>
<dbReference type="Gene3D" id="1.20.120.1760">
    <property type="match status" value="1"/>
</dbReference>
<dbReference type="InterPro" id="IPR048254">
    <property type="entry name" value="CDP_ALCOHOL_P_TRANSF_CS"/>
</dbReference>
<feature type="transmembrane region" description="Helical" evidence="16">
    <location>
        <begin position="117"/>
        <end position="135"/>
    </location>
</feature>
<reference evidence="18" key="1">
    <citation type="submission" date="2016-09" db="EMBL/GenBank/DDBJ databases">
        <authorList>
            <person name="Koehorst J."/>
        </authorList>
    </citation>
    <scope>NUCLEOTIDE SEQUENCE [LARGE SCALE GENOMIC DNA]</scope>
</reference>
<dbReference type="STRING" id="1679444.PYTT_0968"/>
<feature type="transmembrane region" description="Helical" evidence="16">
    <location>
        <begin position="188"/>
        <end position="207"/>
    </location>
</feature>
<comment type="catalytic activity">
    <reaction evidence="1">
        <text>a CDP-1,2-diacyl-sn-glycerol + L-serine = a 1,2-diacyl-sn-glycero-3-phospho-L-serine + CMP + H(+)</text>
        <dbReference type="Rhea" id="RHEA:16913"/>
        <dbReference type="ChEBI" id="CHEBI:15378"/>
        <dbReference type="ChEBI" id="CHEBI:33384"/>
        <dbReference type="ChEBI" id="CHEBI:57262"/>
        <dbReference type="ChEBI" id="CHEBI:58332"/>
        <dbReference type="ChEBI" id="CHEBI:60377"/>
        <dbReference type="EC" id="2.7.8.8"/>
    </reaction>
</comment>
<keyword evidence="11 16" id="KW-0472">Membrane</keyword>
<feature type="transmembrane region" description="Helical" evidence="16">
    <location>
        <begin position="156"/>
        <end position="176"/>
    </location>
</feature>
<dbReference type="RefSeq" id="WP_067773094.1">
    <property type="nucleotide sequence ID" value="NZ_LIGX01000007.1"/>
</dbReference>
<dbReference type="NCBIfam" id="TIGR00473">
    <property type="entry name" value="pssA"/>
    <property type="match status" value="1"/>
</dbReference>
<evidence type="ECO:0000256" key="16">
    <source>
        <dbReference type="SAM" id="Phobius"/>
    </source>
</evidence>
<dbReference type="PANTHER" id="PTHR14269:SF61">
    <property type="entry name" value="CDP-DIACYLGLYCEROL--SERINE O-PHOSPHATIDYLTRANSFERASE"/>
    <property type="match status" value="1"/>
</dbReference>
<dbReference type="GO" id="GO:0008654">
    <property type="term" value="P:phospholipid biosynthetic process"/>
    <property type="evidence" value="ECO:0007669"/>
    <property type="project" value="UniProtKB-KW"/>
</dbReference>
<evidence type="ECO:0000313" key="18">
    <source>
        <dbReference type="Proteomes" id="UP000176204"/>
    </source>
</evidence>
<evidence type="ECO:0000256" key="7">
    <source>
        <dbReference type="ARBA" id="ARBA00022679"/>
    </source>
</evidence>
<evidence type="ECO:0000256" key="2">
    <source>
        <dbReference type="ARBA" id="ARBA00004127"/>
    </source>
</evidence>
<name>A0A1C7PDX9_9BACT</name>
<keyword evidence="9 16" id="KW-1133">Transmembrane helix</keyword>
<dbReference type="OrthoDB" id="9777147at2"/>
<evidence type="ECO:0000256" key="10">
    <source>
        <dbReference type="ARBA" id="ARBA00023098"/>
    </source>
</evidence>
<dbReference type="GO" id="GO:0003882">
    <property type="term" value="F:CDP-diacylglycerol-serine O-phosphatidyltransferase activity"/>
    <property type="evidence" value="ECO:0007669"/>
    <property type="project" value="UniProtKB-EC"/>
</dbReference>
<evidence type="ECO:0000256" key="5">
    <source>
        <dbReference type="ARBA" id="ARBA00017171"/>
    </source>
</evidence>
<evidence type="ECO:0000256" key="1">
    <source>
        <dbReference type="ARBA" id="ARBA00000287"/>
    </source>
</evidence>
<feature type="transmembrane region" description="Helical" evidence="16">
    <location>
        <begin position="21"/>
        <end position="41"/>
    </location>
</feature>
<dbReference type="GO" id="GO:0012505">
    <property type="term" value="C:endomembrane system"/>
    <property type="evidence" value="ECO:0007669"/>
    <property type="project" value="UniProtKB-SubCell"/>
</dbReference>
<proteinExistence type="inferred from homology"/>
<evidence type="ECO:0000256" key="12">
    <source>
        <dbReference type="ARBA" id="ARBA00023209"/>
    </source>
</evidence>
<comment type="subcellular location">
    <subcellularLocation>
        <location evidence="2">Endomembrane system</location>
        <topology evidence="2">Multi-pass membrane protein</topology>
    </subcellularLocation>
</comment>
<feature type="transmembrane region" description="Helical" evidence="16">
    <location>
        <begin position="219"/>
        <end position="237"/>
    </location>
</feature>
<evidence type="ECO:0000256" key="8">
    <source>
        <dbReference type="ARBA" id="ARBA00022692"/>
    </source>
</evidence>
<dbReference type="InterPro" id="IPR050324">
    <property type="entry name" value="CDP-alcohol_PTase-I"/>
</dbReference>
<evidence type="ECO:0000256" key="11">
    <source>
        <dbReference type="ARBA" id="ARBA00023136"/>
    </source>
</evidence>
<dbReference type="GO" id="GO:0016020">
    <property type="term" value="C:membrane"/>
    <property type="evidence" value="ECO:0007669"/>
    <property type="project" value="InterPro"/>
</dbReference>
<organism evidence="17 18">
    <name type="scientific">Akkermansia glycaniphila</name>
    <dbReference type="NCBI Taxonomy" id="1679444"/>
    <lineage>
        <taxon>Bacteria</taxon>
        <taxon>Pseudomonadati</taxon>
        <taxon>Verrucomicrobiota</taxon>
        <taxon>Verrucomicrobiia</taxon>
        <taxon>Verrucomicrobiales</taxon>
        <taxon>Akkermansiaceae</taxon>
        <taxon>Akkermansia</taxon>
    </lineage>
</organism>
<evidence type="ECO:0000256" key="13">
    <source>
        <dbReference type="ARBA" id="ARBA00023264"/>
    </source>
</evidence>
<accession>A0A1C7PDX9</accession>
<dbReference type="EMBL" id="LT629973">
    <property type="protein sequence ID" value="SEH81801.1"/>
    <property type="molecule type" value="Genomic_DNA"/>
</dbReference>
<dbReference type="KEGG" id="agl:PYTT_0968"/>
<dbReference type="PANTHER" id="PTHR14269">
    <property type="entry name" value="CDP-DIACYLGLYCEROL--GLYCEROL-3-PHOSPHATE 3-PHOSPHATIDYLTRANSFERASE-RELATED"/>
    <property type="match status" value="1"/>
</dbReference>
<protein>
    <recommendedName>
        <fullName evidence="5">CDP-diacylglycerol--serine O-phosphatidyltransferase</fullName>
        <ecNumber evidence="4">2.7.8.8</ecNumber>
    </recommendedName>
    <alternativeName>
        <fullName evidence="14">Phosphatidylserine synthase</fullName>
    </alternativeName>
</protein>
<dbReference type="Proteomes" id="UP000176204">
    <property type="component" value="Chromosome I"/>
</dbReference>
<keyword evidence="10" id="KW-0443">Lipid metabolism</keyword>